<keyword evidence="1" id="KW-0812">Transmembrane</keyword>
<evidence type="ECO:0008006" key="4">
    <source>
        <dbReference type="Google" id="ProtNLM"/>
    </source>
</evidence>
<reference evidence="2" key="1">
    <citation type="journal article" date="2020" name="Stud. Mycol.">
        <title>101 Dothideomycetes genomes: a test case for predicting lifestyles and emergence of pathogens.</title>
        <authorList>
            <person name="Haridas S."/>
            <person name="Albert R."/>
            <person name="Binder M."/>
            <person name="Bloem J."/>
            <person name="Labutti K."/>
            <person name="Salamov A."/>
            <person name="Andreopoulos B."/>
            <person name="Baker S."/>
            <person name="Barry K."/>
            <person name="Bills G."/>
            <person name="Bluhm B."/>
            <person name="Cannon C."/>
            <person name="Castanera R."/>
            <person name="Culley D."/>
            <person name="Daum C."/>
            <person name="Ezra D."/>
            <person name="Gonzalez J."/>
            <person name="Henrissat B."/>
            <person name="Kuo A."/>
            <person name="Liang C."/>
            <person name="Lipzen A."/>
            <person name="Lutzoni F."/>
            <person name="Magnuson J."/>
            <person name="Mondo S."/>
            <person name="Nolan M."/>
            <person name="Ohm R."/>
            <person name="Pangilinan J."/>
            <person name="Park H.-J."/>
            <person name="Ramirez L."/>
            <person name="Alfaro M."/>
            <person name="Sun H."/>
            <person name="Tritt A."/>
            <person name="Yoshinaga Y."/>
            <person name="Zwiers L.-H."/>
            <person name="Turgeon B."/>
            <person name="Goodwin S."/>
            <person name="Spatafora J."/>
            <person name="Crous P."/>
            <person name="Grigoriev I."/>
        </authorList>
    </citation>
    <scope>NUCLEOTIDE SEQUENCE</scope>
    <source>
        <strain evidence="2">CBS 121167</strain>
    </source>
</reference>
<dbReference type="EMBL" id="ML995477">
    <property type="protein sequence ID" value="KAF2145756.1"/>
    <property type="molecule type" value="Genomic_DNA"/>
</dbReference>
<keyword evidence="1" id="KW-1133">Transmembrane helix</keyword>
<evidence type="ECO:0000313" key="3">
    <source>
        <dbReference type="Proteomes" id="UP000799438"/>
    </source>
</evidence>
<name>A0A6A6BNV3_9PEZI</name>
<accession>A0A6A6BNV3</accession>
<evidence type="ECO:0000313" key="2">
    <source>
        <dbReference type="EMBL" id="KAF2145756.1"/>
    </source>
</evidence>
<feature type="transmembrane region" description="Helical" evidence="1">
    <location>
        <begin position="64"/>
        <end position="84"/>
    </location>
</feature>
<organism evidence="2 3">
    <name type="scientific">Aplosporella prunicola CBS 121167</name>
    <dbReference type="NCBI Taxonomy" id="1176127"/>
    <lineage>
        <taxon>Eukaryota</taxon>
        <taxon>Fungi</taxon>
        <taxon>Dikarya</taxon>
        <taxon>Ascomycota</taxon>
        <taxon>Pezizomycotina</taxon>
        <taxon>Dothideomycetes</taxon>
        <taxon>Dothideomycetes incertae sedis</taxon>
        <taxon>Botryosphaeriales</taxon>
        <taxon>Aplosporellaceae</taxon>
        <taxon>Aplosporella</taxon>
    </lineage>
</organism>
<gene>
    <name evidence="2" type="ORF">K452DRAFT_124979</name>
</gene>
<dbReference type="Proteomes" id="UP000799438">
    <property type="component" value="Unassembled WGS sequence"/>
</dbReference>
<proteinExistence type="predicted"/>
<protein>
    <recommendedName>
        <fullName evidence="4">Transmembrane protein</fullName>
    </recommendedName>
</protein>
<evidence type="ECO:0000256" key="1">
    <source>
        <dbReference type="SAM" id="Phobius"/>
    </source>
</evidence>
<dbReference type="AlphaFoldDB" id="A0A6A6BNV3"/>
<dbReference type="GeneID" id="54292711"/>
<dbReference type="RefSeq" id="XP_033401468.1">
    <property type="nucleotide sequence ID" value="XM_033535217.1"/>
</dbReference>
<keyword evidence="3" id="KW-1185">Reference proteome</keyword>
<sequence>MLAFSSSYGFRPSALVLPSHTLYTTLSTERAWRFALLRFHTFHSPFRRTERTTHSSLSSTSSSFLFLFPLLLGTLLFPSLFYNSTLIFPGGVVFEETRWCRRRFHHFLLTSALSTHSLARIRHHRTRIAKDRAKTRKGDKGGLVLI</sequence>
<keyword evidence="1" id="KW-0472">Membrane</keyword>